<dbReference type="PANTHER" id="PTHR32332">
    <property type="entry name" value="2-NITROPROPANE DIOXYGENASE"/>
    <property type="match status" value="1"/>
</dbReference>
<dbReference type="InterPro" id="IPR004136">
    <property type="entry name" value="NMO"/>
</dbReference>
<evidence type="ECO:0000313" key="5">
    <source>
        <dbReference type="EMBL" id="KAJ7224520.1"/>
    </source>
</evidence>
<evidence type="ECO:0000256" key="1">
    <source>
        <dbReference type="ARBA" id="ARBA00022630"/>
    </source>
</evidence>
<organism evidence="5 6">
    <name type="scientific">Mycena pura</name>
    <dbReference type="NCBI Taxonomy" id="153505"/>
    <lineage>
        <taxon>Eukaryota</taxon>
        <taxon>Fungi</taxon>
        <taxon>Dikarya</taxon>
        <taxon>Basidiomycota</taxon>
        <taxon>Agaricomycotina</taxon>
        <taxon>Agaricomycetes</taxon>
        <taxon>Agaricomycetidae</taxon>
        <taxon>Agaricales</taxon>
        <taxon>Marasmiineae</taxon>
        <taxon>Mycenaceae</taxon>
        <taxon>Mycena</taxon>
    </lineage>
</organism>
<gene>
    <name evidence="5" type="ORF">GGX14DRAFT_426151</name>
</gene>
<dbReference type="Pfam" id="PF03060">
    <property type="entry name" value="NMO"/>
    <property type="match status" value="2"/>
</dbReference>
<evidence type="ECO:0000313" key="6">
    <source>
        <dbReference type="Proteomes" id="UP001219525"/>
    </source>
</evidence>
<keyword evidence="5" id="KW-0223">Dioxygenase</keyword>
<reference evidence="5" key="1">
    <citation type="submission" date="2023-03" db="EMBL/GenBank/DDBJ databases">
        <title>Massive genome expansion in bonnet fungi (Mycena s.s.) driven by repeated elements and novel gene families across ecological guilds.</title>
        <authorList>
            <consortium name="Lawrence Berkeley National Laboratory"/>
            <person name="Harder C.B."/>
            <person name="Miyauchi S."/>
            <person name="Viragh M."/>
            <person name="Kuo A."/>
            <person name="Thoen E."/>
            <person name="Andreopoulos B."/>
            <person name="Lu D."/>
            <person name="Skrede I."/>
            <person name="Drula E."/>
            <person name="Henrissat B."/>
            <person name="Morin E."/>
            <person name="Kohler A."/>
            <person name="Barry K."/>
            <person name="LaButti K."/>
            <person name="Morin E."/>
            <person name="Salamov A."/>
            <person name="Lipzen A."/>
            <person name="Mereny Z."/>
            <person name="Hegedus B."/>
            <person name="Baldrian P."/>
            <person name="Stursova M."/>
            <person name="Weitz H."/>
            <person name="Taylor A."/>
            <person name="Grigoriev I.V."/>
            <person name="Nagy L.G."/>
            <person name="Martin F."/>
            <person name="Kauserud H."/>
        </authorList>
    </citation>
    <scope>NUCLEOTIDE SEQUENCE</scope>
    <source>
        <strain evidence="5">9144</strain>
    </source>
</reference>
<comment type="caution">
    <text evidence="5">The sequence shown here is derived from an EMBL/GenBank/DDBJ whole genome shotgun (WGS) entry which is preliminary data.</text>
</comment>
<protein>
    <submittedName>
        <fullName evidence="5">2-nitropropane dioxygenase</fullName>
    </submittedName>
</protein>
<dbReference type="AlphaFoldDB" id="A0AAD6YND0"/>
<keyword evidence="6" id="KW-1185">Reference proteome</keyword>
<evidence type="ECO:0000256" key="4">
    <source>
        <dbReference type="SAM" id="MobiDB-lite"/>
    </source>
</evidence>
<evidence type="ECO:0000256" key="2">
    <source>
        <dbReference type="ARBA" id="ARBA00022643"/>
    </source>
</evidence>
<evidence type="ECO:0000256" key="3">
    <source>
        <dbReference type="ARBA" id="ARBA00023002"/>
    </source>
</evidence>
<name>A0AAD6YND0_9AGAR</name>
<sequence length="291" mass="30917">MSRPGLKLLNTKLTRLLGINTPVVLPPMAGAAGGELAGQVSSAGGFGFLSAGYGATPDQFKHQLSLARFALQTPTTHFPVGVGYLAWQLEMPKSPLIELLPIALEHNVQAIWFAFGEHIGQWIQFVRDHDKRMGKENKTAIFVQVSTVKEALIAADEWKVDCIVAQGVESGGHGANYALPLLNLVPLILAALPADSPPVLAAGGLANGAHVASVLSLGAAGAVLGTRFLLAHESLYSDAQRKALVNANSELSVRSMAWDQARETLGWPAGIDGRGLRNSKHTNRSRELSLK</sequence>
<dbReference type="InterPro" id="IPR013785">
    <property type="entry name" value="Aldolase_TIM"/>
</dbReference>
<keyword evidence="2" id="KW-0288">FMN</keyword>
<keyword evidence="3" id="KW-0560">Oxidoreductase</keyword>
<dbReference type="Gene3D" id="3.20.20.70">
    <property type="entry name" value="Aldolase class I"/>
    <property type="match status" value="1"/>
</dbReference>
<accession>A0AAD6YND0</accession>
<dbReference type="CDD" id="cd04730">
    <property type="entry name" value="NPD_like"/>
    <property type="match status" value="1"/>
</dbReference>
<feature type="region of interest" description="Disordered" evidence="4">
    <location>
        <begin position="272"/>
        <end position="291"/>
    </location>
</feature>
<dbReference type="GO" id="GO:0018580">
    <property type="term" value="F:nitronate monooxygenase activity"/>
    <property type="evidence" value="ECO:0007669"/>
    <property type="project" value="InterPro"/>
</dbReference>
<dbReference type="GO" id="GO:0051213">
    <property type="term" value="F:dioxygenase activity"/>
    <property type="evidence" value="ECO:0007669"/>
    <property type="project" value="UniProtKB-KW"/>
</dbReference>
<keyword evidence="1" id="KW-0285">Flavoprotein</keyword>
<dbReference type="EMBL" id="JARJCW010000005">
    <property type="protein sequence ID" value="KAJ7224520.1"/>
    <property type="molecule type" value="Genomic_DNA"/>
</dbReference>
<proteinExistence type="predicted"/>
<dbReference type="SUPFAM" id="SSF51412">
    <property type="entry name" value="Inosine monophosphate dehydrogenase (IMPDH)"/>
    <property type="match status" value="1"/>
</dbReference>
<dbReference type="PANTHER" id="PTHR32332:SF31">
    <property type="entry name" value="2-NITROPROPANE DIOXYGENASE FAMILY, PUTATIVE (AFU_ORTHOLOGUE AFUA_2G09850)-RELATED"/>
    <property type="match status" value="1"/>
</dbReference>
<dbReference type="Proteomes" id="UP001219525">
    <property type="component" value="Unassembled WGS sequence"/>
</dbReference>